<accession>L8GK79</accession>
<keyword evidence="2" id="KW-0723">Serine/threonine-protein kinase</keyword>
<name>L8GK79_ACACF</name>
<dbReference type="PANTHER" id="PTHR24419">
    <property type="entry name" value="INTERLEUKIN-1 RECEPTOR-ASSOCIATED KINASE"/>
    <property type="match status" value="1"/>
</dbReference>
<dbReference type="InterPro" id="IPR011009">
    <property type="entry name" value="Kinase-like_dom_sf"/>
</dbReference>
<feature type="compositionally biased region" description="Basic and acidic residues" evidence="1">
    <location>
        <begin position="296"/>
        <end position="312"/>
    </location>
</feature>
<reference evidence="2 3" key="1">
    <citation type="journal article" date="2013" name="Genome Biol.">
        <title>Genome of Acanthamoeba castellanii highlights extensive lateral gene transfer and early evolution of tyrosine kinase signaling.</title>
        <authorList>
            <person name="Clarke M."/>
            <person name="Lohan A.J."/>
            <person name="Liu B."/>
            <person name="Lagkouvardos I."/>
            <person name="Roy S."/>
            <person name="Zafar N."/>
            <person name="Bertelli C."/>
            <person name="Schilde C."/>
            <person name="Kianianmomeni A."/>
            <person name="Burglin T.R."/>
            <person name="Frech C."/>
            <person name="Turcotte B."/>
            <person name="Kopec K.O."/>
            <person name="Synnott J.M."/>
            <person name="Choo C."/>
            <person name="Paponov I."/>
            <person name="Finkler A."/>
            <person name="Soon Heng Tan C."/>
            <person name="Hutchins A.P."/>
            <person name="Weinmeier T."/>
            <person name="Rattei T."/>
            <person name="Chu J.S."/>
            <person name="Gimenez G."/>
            <person name="Irimia M."/>
            <person name="Rigden D.J."/>
            <person name="Fitzpatrick D.A."/>
            <person name="Lorenzo-Morales J."/>
            <person name="Bateman A."/>
            <person name="Chiu C.H."/>
            <person name="Tang P."/>
            <person name="Hegemann P."/>
            <person name="Fromm H."/>
            <person name="Raoult D."/>
            <person name="Greub G."/>
            <person name="Miranda-Saavedra D."/>
            <person name="Chen N."/>
            <person name="Nash P."/>
            <person name="Ginger M.L."/>
            <person name="Horn M."/>
            <person name="Schaap P."/>
            <person name="Caler L."/>
            <person name="Loftus B."/>
        </authorList>
    </citation>
    <scope>NUCLEOTIDE SEQUENCE [LARGE SCALE GENOMIC DNA]</scope>
    <source>
        <strain evidence="2 3">Neff</strain>
    </source>
</reference>
<dbReference type="GO" id="GO:0035556">
    <property type="term" value="P:intracellular signal transduction"/>
    <property type="evidence" value="ECO:0007669"/>
    <property type="project" value="TreeGrafter"/>
</dbReference>
<feature type="region of interest" description="Disordered" evidence="1">
    <location>
        <begin position="1"/>
        <end position="25"/>
    </location>
</feature>
<dbReference type="OrthoDB" id="21018at2759"/>
<dbReference type="SUPFAM" id="SSF56112">
    <property type="entry name" value="Protein kinase-like (PK-like)"/>
    <property type="match status" value="1"/>
</dbReference>
<dbReference type="Proteomes" id="UP000011083">
    <property type="component" value="Unassembled WGS sequence"/>
</dbReference>
<protein>
    <submittedName>
        <fullName evidence="2">Non-specific serine/threonine protein kinase</fullName>
    </submittedName>
</protein>
<feature type="compositionally biased region" description="Basic residues" evidence="1">
    <location>
        <begin position="423"/>
        <end position="432"/>
    </location>
</feature>
<feature type="compositionally biased region" description="Basic and acidic residues" evidence="1">
    <location>
        <begin position="378"/>
        <end position="389"/>
    </location>
</feature>
<sequence length="456" mass="50195">MGWLGGTPTKAPTTPRGKRGRSLRDHESPAKYEFMHFVLEYGEKTLANCLREVDLAQYREILWQVLYALHVAGKTFSFSHYDLHHKNILLCSLPMEDGCYVYYHKGVAYYNQTCIVKIADFGLSRITTEEGETLCNTKNALGQEYSPDVDVMSVVGWPWKNLDPDRDNDPNHKELQSLQRLMRKGVRPAALLNHPFFAPLKEAPAAFSAERCVAVSTEGLEGIPKDLHARALATCAPPTPSASRSGASGSTASPTTRSPSGFVVPASPYRMVGPSGIRRSFVKPPQPFTPSFTAKLADHEEPADLKEGEPTPKRARPTTPTSYPTTPTSQPTTPRSSVEASKPEGTPSQPAAEVRKVIRLAKRKRPPPPSFLAADSGANKENDPNRRSEYTNNKNNETTKKAKREADAQLAADESDARDMTLRARRSGRAKKTVSVFSPSAKPKVALSSRRKAVTR</sequence>
<dbReference type="GO" id="GO:0005737">
    <property type="term" value="C:cytoplasm"/>
    <property type="evidence" value="ECO:0007669"/>
    <property type="project" value="TreeGrafter"/>
</dbReference>
<dbReference type="Pfam" id="PF12330">
    <property type="entry name" value="Haspin_kinase"/>
    <property type="match status" value="1"/>
</dbReference>
<gene>
    <name evidence="2" type="ORF">ACA1_098050</name>
</gene>
<dbReference type="PANTHER" id="PTHR24419:SF18">
    <property type="entry name" value="SERINE_THREONINE-PROTEIN KINASE HASPIN"/>
    <property type="match status" value="1"/>
</dbReference>
<dbReference type="RefSeq" id="XP_004335121.1">
    <property type="nucleotide sequence ID" value="XM_004335073.1"/>
</dbReference>
<keyword evidence="2" id="KW-0418">Kinase</keyword>
<organism evidence="2 3">
    <name type="scientific">Acanthamoeba castellanii (strain ATCC 30010 / Neff)</name>
    <dbReference type="NCBI Taxonomy" id="1257118"/>
    <lineage>
        <taxon>Eukaryota</taxon>
        <taxon>Amoebozoa</taxon>
        <taxon>Discosea</taxon>
        <taxon>Longamoebia</taxon>
        <taxon>Centramoebida</taxon>
        <taxon>Acanthamoebidae</taxon>
        <taxon>Acanthamoeba</taxon>
    </lineage>
</organism>
<keyword evidence="3" id="KW-1185">Reference proteome</keyword>
<dbReference type="VEuPathDB" id="AmoebaDB:ACA1_098050"/>
<feature type="region of interest" description="Disordered" evidence="1">
    <location>
        <begin position="235"/>
        <end position="456"/>
    </location>
</feature>
<dbReference type="KEGG" id="acan:ACA1_098050"/>
<dbReference type="GO" id="GO:0005634">
    <property type="term" value="C:nucleus"/>
    <property type="evidence" value="ECO:0007669"/>
    <property type="project" value="TreeGrafter"/>
</dbReference>
<evidence type="ECO:0000313" key="2">
    <source>
        <dbReference type="EMBL" id="ELR13108.1"/>
    </source>
</evidence>
<dbReference type="EMBL" id="KB008103">
    <property type="protein sequence ID" value="ELR13108.1"/>
    <property type="molecule type" value="Genomic_DNA"/>
</dbReference>
<feature type="compositionally biased region" description="Basic residues" evidence="1">
    <location>
        <begin position="357"/>
        <end position="366"/>
    </location>
</feature>
<evidence type="ECO:0000313" key="3">
    <source>
        <dbReference type="Proteomes" id="UP000011083"/>
    </source>
</evidence>
<dbReference type="AlphaFoldDB" id="L8GK79"/>
<feature type="compositionally biased region" description="Basic and acidic residues" evidence="1">
    <location>
        <begin position="397"/>
        <end position="407"/>
    </location>
</feature>
<dbReference type="GO" id="GO:0072354">
    <property type="term" value="F:histone H3T3 kinase activity"/>
    <property type="evidence" value="ECO:0007669"/>
    <property type="project" value="TreeGrafter"/>
</dbReference>
<keyword evidence="2" id="KW-0808">Transferase</keyword>
<evidence type="ECO:0000256" key="1">
    <source>
        <dbReference type="SAM" id="MobiDB-lite"/>
    </source>
</evidence>
<proteinExistence type="predicted"/>
<dbReference type="STRING" id="1257118.L8GK79"/>
<dbReference type="GO" id="GO:0000278">
    <property type="term" value="P:mitotic cell cycle"/>
    <property type="evidence" value="ECO:0007669"/>
    <property type="project" value="TreeGrafter"/>
</dbReference>
<dbReference type="Gene3D" id="1.10.510.10">
    <property type="entry name" value="Transferase(Phosphotransferase) domain 1"/>
    <property type="match status" value="1"/>
</dbReference>
<feature type="compositionally biased region" description="Low complexity" evidence="1">
    <location>
        <begin position="317"/>
        <end position="337"/>
    </location>
</feature>
<feature type="compositionally biased region" description="Low complexity" evidence="1">
    <location>
        <begin position="241"/>
        <end position="261"/>
    </location>
</feature>
<dbReference type="GeneID" id="14913458"/>